<organism evidence="3 4">
    <name type="scientific">Cinchona calisaya</name>
    <dbReference type="NCBI Taxonomy" id="153742"/>
    <lineage>
        <taxon>Eukaryota</taxon>
        <taxon>Viridiplantae</taxon>
        <taxon>Streptophyta</taxon>
        <taxon>Embryophyta</taxon>
        <taxon>Tracheophyta</taxon>
        <taxon>Spermatophyta</taxon>
        <taxon>Magnoliopsida</taxon>
        <taxon>eudicotyledons</taxon>
        <taxon>Gunneridae</taxon>
        <taxon>Pentapetalae</taxon>
        <taxon>asterids</taxon>
        <taxon>lamiids</taxon>
        <taxon>Gentianales</taxon>
        <taxon>Rubiaceae</taxon>
        <taxon>Cinchonoideae</taxon>
        <taxon>Cinchoneae</taxon>
        <taxon>Cinchona</taxon>
    </lineage>
</organism>
<protein>
    <submittedName>
        <fullName evidence="3">Uncharacterized protein</fullName>
    </submittedName>
</protein>
<proteinExistence type="predicted"/>
<reference evidence="3 4" key="1">
    <citation type="submission" date="2024-11" db="EMBL/GenBank/DDBJ databases">
        <title>A near-complete genome assembly of Cinchona calisaya.</title>
        <authorList>
            <person name="Lian D.C."/>
            <person name="Zhao X.W."/>
            <person name="Wei L."/>
        </authorList>
    </citation>
    <scope>NUCLEOTIDE SEQUENCE [LARGE SCALE GENOMIC DNA]</scope>
    <source>
        <tissue evidence="3">Nenye</tissue>
    </source>
</reference>
<evidence type="ECO:0000313" key="4">
    <source>
        <dbReference type="Proteomes" id="UP001630127"/>
    </source>
</evidence>
<evidence type="ECO:0000256" key="1">
    <source>
        <dbReference type="SAM" id="MobiDB-lite"/>
    </source>
</evidence>
<feature type="chain" id="PRO_5044763972" evidence="2">
    <location>
        <begin position="20"/>
        <end position="278"/>
    </location>
</feature>
<keyword evidence="2" id="KW-0732">Signal</keyword>
<keyword evidence="4" id="KW-1185">Reference proteome</keyword>
<name>A0ABD2YRD5_9GENT</name>
<dbReference type="Proteomes" id="UP001630127">
    <property type="component" value="Unassembled WGS sequence"/>
</dbReference>
<accession>A0ABD2YRD5</accession>
<evidence type="ECO:0000256" key="2">
    <source>
        <dbReference type="SAM" id="SignalP"/>
    </source>
</evidence>
<feature type="region of interest" description="Disordered" evidence="1">
    <location>
        <begin position="252"/>
        <end position="278"/>
    </location>
</feature>
<sequence length="278" mass="31323">MSKCIIIARFLSLLGTSYSPNTASFSASKLKIQVALTAVVEKKNPVHVLQNWSIRPNIMDAYSFLSFERATNQHGREYVHSPEYGQSISLSHIDIEVPTNDHVTWINDNKVRFGSHTFEPKDENQTELVLGNHTANLEQADVYGAIAVARYPYNICADVLRAFLELWSFLTNTLYFAGGEMSGLLLDQKMICRLPIAGHTWWSTSSNPYLGFPIKKVFQILSPKALSSNEPIYMVKEIKDIPVGCKKAKARRFSSSNSGVKNFKRTRRYKGVSPDRSP</sequence>
<comment type="caution">
    <text evidence="3">The sequence shown here is derived from an EMBL/GenBank/DDBJ whole genome shotgun (WGS) entry which is preliminary data.</text>
</comment>
<gene>
    <name evidence="3" type="ORF">ACH5RR_029338</name>
</gene>
<dbReference type="AlphaFoldDB" id="A0ABD2YRD5"/>
<dbReference type="EMBL" id="JBJUIK010000012">
    <property type="protein sequence ID" value="KAL3509937.1"/>
    <property type="molecule type" value="Genomic_DNA"/>
</dbReference>
<feature type="signal peptide" evidence="2">
    <location>
        <begin position="1"/>
        <end position="19"/>
    </location>
</feature>
<evidence type="ECO:0000313" key="3">
    <source>
        <dbReference type="EMBL" id="KAL3509937.1"/>
    </source>
</evidence>